<dbReference type="Gene3D" id="3.40.50.300">
    <property type="entry name" value="P-loop containing nucleotide triphosphate hydrolases"/>
    <property type="match status" value="1"/>
</dbReference>
<feature type="binding site" evidence="12">
    <location>
        <position position="44"/>
    </location>
    <ligand>
        <name>Mg(2+)</name>
        <dbReference type="ChEBI" id="CHEBI:18420"/>
        <label>2</label>
    </ligand>
</feature>
<feature type="binding site" evidence="12">
    <location>
        <position position="43"/>
    </location>
    <ligand>
        <name>Mg(2+)</name>
        <dbReference type="ChEBI" id="CHEBI:18420"/>
        <label>2</label>
    </ligand>
</feature>
<dbReference type="InterPro" id="IPR041069">
    <property type="entry name" value="FeoB_Cyto"/>
</dbReference>
<feature type="transmembrane region" description="Helical" evidence="13">
    <location>
        <begin position="494"/>
        <end position="515"/>
    </location>
</feature>
<evidence type="ECO:0000256" key="4">
    <source>
        <dbReference type="ARBA" id="ARBA00022475"/>
    </source>
</evidence>
<evidence type="ECO:0000256" key="8">
    <source>
        <dbReference type="ARBA" id="ARBA00023134"/>
    </source>
</evidence>
<keyword evidence="4" id="KW-1003">Cell membrane</keyword>
<feature type="transmembrane region" description="Helical" evidence="13">
    <location>
        <begin position="686"/>
        <end position="709"/>
    </location>
</feature>
<reference evidence="15" key="1">
    <citation type="submission" date="2019-11" db="EMBL/GenBank/DDBJ databases">
        <authorList>
            <person name="Feng L."/>
        </authorList>
    </citation>
    <scope>NUCLEOTIDE SEQUENCE</scope>
    <source>
        <strain evidence="15">AundefinedLFYP135</strain>
    </source>
</reference>
<evidence type="ECO:0000256" key="3">
    <source>
        <dbReference type="ARBA" id="ARBA00022448"/>
    </source>
</evidence>
<dbReference type="InterPro" id="IPR050860">
    <property type="entry name" value="FeoB_GTPase"/>
</dbReference>
<sequence length="712" mass="77164">MGLTNQSTGAAVLGDTLCIEKGENQRVIALAGNPNVGKSTVFNALTGLNQHTGNWPGKTVANAQGACRHKGKDYILVDLPGTYSLLASSVEEEVARDFLCFGCADAAVVVVDATCLERNLNLVLQTLEITQRVVVCLNLMDEAEKKGIQVDLEELSLQLGVPVVATSARSGKGLEELMDQVEAIAFREKKTYRVKVDYGPQLEEAISLLEPAVAKVQDAIDSRWLALRLLDGEEKLLAAAQARLGFDLRGDLEVKKALEEAKKCLGGGDIDREGLIDRITQSLIQRAETISHFSIREEKPGYGPRDRAIDRFLTSKATGIPVMLLLLGVVFYLTIAGANLPSQWLSSLFGWLEGAASAWLLEIGTPAWLHSLLTEGILHTLGWVISVMLPPMAIFFPMFTLLEDSGYLPRIAFNLDRCFKKAGAHGKQALTTCMGFGCNACGVIGCRIIESPRERLIAILTNNFVPCNGRFPTLIAIITMFFAGSGGLHSLWSALLLVGLIILSVFLTLIISKLLSKTVLKGMPSSFVLEMPPYRRPQIGQVIIRSVFDRTLFVLGRAVAVALPAGVIIWLMANLTWGGESLLALCAGFLDPFARLIGLDGVILIAFLLGFPANEIVIPIIIMAYLSTGSLLELGDLAQLHSLLIDHGWTWVTALCTMLFSLMHFPCGTTCWTIRKETGSWKWTAVAFLLPTLTGIAVCFTVATGARLLGLA</sequence>
<comment type="subcellular location">
    <subcellularLocation>
        <location evidence="2 13">Cell membrane</location>
        <topology evidence="2 13">Multi-pass membrane protein</topology>
    </subcellularLocation>
</comment>
<feature type="transmembrane region" description="Helical" evidence="13">
    <location>
        <begin position="616"/>
        <end position="632"/>
    </location>
</feature>
<protein>
    <recommendedName>
        <fullName evidence="10 13">Ferrous iron transport protein B</fullName>
    </recommendedName>
</protein>
<dbReference type="InterPro" id="IPR030389">
    <property type="entry name" value="G_FEOB_dom"/>
</dbReference>
<keyword evidence="12" id="KW-0479">Metal-binding</keyword>
<feature type="transmembrane region" description="Helical" evidence="13">
    <location>
        <begin position="348"/>
        <end position="369"/>
    </location>
</feature>
<feature type="binding site" evidence="12">
    <location>
        <position position="46"/>
    </location>
    <ligand>
        <name>Mg(2+)</name>
        <dbReference type="ChEBI" id="CHEBI:18420"/>
        <label>2</label>
    </ligand>
</feature>
<evidence type="ECO:0000259" key="14">
    <source>
        <dbReference type="PROSITE" id="PS51711"/>
    </source>
</evidence>
<keyword evidence="5 13" id="KW-0812">Transmembrane</keyword>
<accession>A0A6N2TP88</accession>
<dbReference type="GO" id="GO:0046872">
    <property type="term" value="F:metal ion binding"/>
    <property type="evidence" value="ECO:0007669"/>
    <property type="project" value="UniProtKB-KW"/>
</dbReference>
<dbReference type="Gene3D" id="1.10.287.1770">
    <property type="match status" value="1"/>
</dbReference>
<feature type="binding site" evidence="11">
    <location>
        <begin position="78"/>
        <end position="81"/>
    </location>
    <ligand>
        <name>GTP</name>
        <dbReference type="ChEBI" id="CHEBI:37565"/>
        <label>1</label>
    </ligand>
</feature>
<dbReference type="InterPro" id="IPR011642">
    <property type="entry name" value="Gate_dom"/>
</dbReference>
<dbReference type="SUPFAM" id="SSF52540">
    <property type="entry name" value="P-loop containing nucleoside triphosphate hydrolases"/>
    <property type="match status" value="1"/>
</dbReference>
<keyword evidence="13" id="KW-0408">Iron</keyword>
<keyword evidence="6 11" id="KW-0547">Nucleotide-binding</keyword>
<dbReference type="Pfam" id="PF07670">
    <property type="entry name" value="Gate"/>
    <property type="match status" value="2"/>
</dbReference>
<evidence type="ECO:0000256" key="11">
    <source>
        <dbReference type="PIRSR" id="PIRSR603373-1"/>
    </source>
</evidence>
<evidence type="ECO:0000256" key="13">
    <source>
        <dbReference type="RuleBase" id="RU362098"/>
    </source>
</evidence>
<gene>
    <name evidence="15" type="primary">feoB_1</name>
    <name evidence="15" type="ORF">AULFYP135_01525</name>
</gene>
<dbReference type="PANTHER" id="PTHR43185">
    <property type="entry name" value="FERROUS IRON TRANSPORT PROTEIN B"/>
    <property type="match status" value="1"/>
</dbReference>
<feature type="binding site" evidence="11">
    <location>
        <begin position="138"/>
        <end position="141"/>
    </location>
    <ligand>
        <name>GTP</name>
        <dbReference type="ChEBI" id="CHEBI:37565"/>
        <label>1</label>
    </ligand>
</feature>
<organism evidence="15">
    <name type="scientific">uncultured Anaerotruncus sp</name>
    <dbReference type="NCBI Taxonomy" id="905011"/>
    <lineage>
        <taxon>Bacteria</taxon>
        <taxon>Bacillati</taxon>
        <taxon>Bacillota</taxon>
        <taxon>Clostridia</taxon>
        <taxon>Eubacteriales</taxon>
        <taxon>Oscillospiraceae</taxon>
        <taxon>Anaerotruncus</taxon>
        <taxon>environmental samples</taxon>
    </lineage>
</organism>
<evidence type="ECO:0000256" key="9">
    <source>
        <dbReference type="ARBA" id="ARBA00023136"/>
    </source>
</evidence>
<keyword evidence="13" id="KW-0406">Ion transport</keyword>
<dbReference type="Pfam" id="PF07664">
    <property type="entry name" value="FeoB_C"/>
    <property type="match status" value="1"/>
</dbReference>
<dbReference type="Pfam" id="PF17910">
    <property type="entry name" value="FeoB_Cyto"/>
    <property type="match status" value="1"/>
</dbReference>
<evidence type="ECO:0000256" key="1">
    <source>
        <dbReference type="ARBA" id="ARBA00003926"/>
    </source>
</evidence>
<feature type="transmembrane region" description="Helical" evidence="13">
    <location>
        <begin position="317"/>
        <end position="336"/>
    </location>
</feature>
<comment type="function">
    <text evidence="1 13">Probable transporter of a GTP-driven Fe(2+) uptake system.</text>
</comment>
<dbReference type="Pfam" id="PF02421">
    <property type="entry name" value="FeoB_N"/>
    <property type="match status" value="1"/>
</dbReference>
<feature type="transmembrane region" description="Helical" evidence="13">
    <location>
        <begin position="552"/>
        <end position="573"/>
    </location>
</feature>
<feature type="transmembrane region" description="Helical" evidence="13">
    <location>
        <begin position="381"/>
        <end position="402"/>
    </location>
</feature>
<dbReference type="InterPro" id="IPR027417">
    <property type="entry name" value="P-loop_NTPase"/>
</dbReference>
<keyword evidence="8 11" id="KW-0342">GTP-binding</keyword>
<dbReference type="EMBL" id="CACRSL010000003">
    <property type="protein sequence ID" value="VYT07227.1"/>
    <property type="molecule type" value="Genomic_DNA"/>
</dbReference>
<name>A0A6N2TP88_9FIRM</name>
<feature type="binding site" evidence="12">
    <location>
        <position position="47"/>
    </location>
    <ligand>
        <name>Mg(2+)</name>
        <dbReference type="ChEBI" id="CHEBI:18420"/>
        <label>2</label>
    </ligand>
</feature>
<evidence type="ECO:0000256" key="10">
    <source>
        <dbReference type="NCBIfam" id="TIGR00437"/>
    </source>
</evidence>
<dbReference type="PANTHER" id="PTHR43185:SF2">
    <property type="entry name" value="FERROUS IRON TRANSPORT PROTEIN B"/>
    <property type="match status" value="1"/>
</dbReference>
<feature type="domain" description="FeoB-type G" evidence="14">
    <location>
        <begin position="25"/>
        <end position="187"/>
    </location>
</feature>
<comment type="similarity">
    <text evidence="13">Belongs to the TRAFAC class TrmE-Era-EngA-EngB-Septin-like GTPase superfamily. FeoB GTPase (TC 9.A.8) family.</text>
</comment>
<keyword evidence="9 13" id="KW-0472">Membrane</keyword>
<dbReference type="GO" id="GO:0015093">
    <property type="term" value="F:ferrous iron transmembrane transporter activity"/>
    <property type="evidence" value="ECO:0007669"/>
    <property type="project" value="UniProtKB-UniRule"/>
</dbReference>
<dbReference type="AlphaFoldDB" id="A0A6N2TP88"/>
<keyword evidence="12" id="KW-0460">Magnesium</keyword>
<keyword evidence="7 13" id="KW-1133">Transmembrane helix</keyword>
<dbReference type="InterPro" id="IPR011640">
    <property type="entry name" value="Fe2_transport_prot_B_C"/>
</dbReference>
<evidence type="ECO:0000256" key="12">
    <source>
        <dbReference type="PIRSR" id="PIRSR603373-2"/>
    </source>
</evidence>
<keyword evidence="3 13" id="KW-0813">Transport</keyword>
<evidence type="ECO:0000256" key="2">
    <source>
        <dbReference type="ARBA" id="ARBA00004651"/>
    </source>
</evidence>
<dbReference type="NCBIfam" id="TIGR00437">
    <property type="entry name" value="feoB"/>
    <property type="match status" value="1"/>
</dbReference>
<dbReference type="CDD" id="cd01879">
    <property type="entry name" value="FeoB"/>
    <property type="match status" value="1"/>
</dbReference>
<evidence type="ECO:0000256" key="6">
    <source>
        <dbReference type="ARBA" id="ARBA00022741"/>
    </source>
</evidence>
<feature type="binding site" evidence="11">
    <location>
        <begin position="32"/>
        <end position="39"/>
    </location>
    <ligand>
        <name>GTP</name>
        <dbReference type="ChEBI" id="CHEBI:37565"/>
        <label>1</label>
    </ligand>
</feature>
<keyword evidence="13" id="KW-0410">Iron transport</keyword>
<dbReference type="InterPro" id="IPR003373">
    <property type="entry name" value="Fe2_transport_prot-B"/>
</dbReference>
<dbReference type="GO" id="GO:0005525">
    <property type="term" value="F:GTP binding"/>
    <property type="evidence" value="ECO:0007669"/>
    <property type="project" value="UniProtKB-KW"/>
</dbReference>
<proteinExistence type="inferred from homology"/>
<evidence type="ECO:0000313" key="15">
    <source>
        <dbReference type="EMBL" id="VYT07227.1"/>
    </source>
</evidence>
<evidence type="ECO:0000256" key="5">
    <source>
        <dbReference type="ARBA" id="ARBA00022692"/>
    </source>
</evidence>
<feature type="transmembrane region" description="Helical" evidence="13">
    <location>
        <begin position="593"/>
        <end position="611"/>
    </location>
</feature>
<evidence type="ECO:0000256" key="7">
    <source>
        <dbReference type="ARBA" id="ARBA00022989"/>
    </source>
</evidence>
<feature type="transmembrane region" description="Helical" evidence="13">
    <location>
        <begin position="652"/>
        <end position="674"/>
    </location>
</feature>
<dbReference type="GO" id="GO:0005886">
    <property type="term" value="C:plasma membrane"/>
    <property type="evidence" value="ECO:0007669"/>
    <property type="project" value="UniProtKB-SubCell"/>
</dbReference>
<dbReference type="PROSITE" id="PS51711">
    <property type="entry name" value="G_FEOB"/>
    <property type="match status" value="1"/>
</dbReference>